<comment type="subunit">
    <text evidence="7">Homodimer.</text>
</comment>
<dbReference type="InterPro" id="IPR024704">
    <property type="entry name" value="SMC"/>
</dbReference>
<accession>A0A2I1K4D7</accession>
<evidence type="ECO:0000256" key="5">
    <source>
        <dbReference type="ARBA" id="ARBA00023054"/>
    </source>
</evidence>
<sequence>MYLSRVEMTGFKSFADKTIIEFDQGLTAVVGPNGSGKSNFTEAVRWVLGEQSIKSLRGNRMEDVIFNGTADRKPVNIAKVTVVLNNEDRYLDYDFSEISLTRSYNRNGDSFYYINQERVRLKDIVDLLLDSGLGKNSFSIISQGQVEQIFLSKPEERRVIFEEAAGVQKYQYRKQEAERKLVKSEDNLSRLKDIIHEIEQQLVPLESQRKNALKYLATAEQLKQWEVTLLTQQIEQSEQRSEELTKRLVEIQHEIDNHSQKDESLLSSIQGIKQQMNEDETAVDAINLTQRRHWQEMEQYRSDERLLQRDLSYSIEQLELNLSSVQQNQTNLEVLAEQLKEAKAEKETKQQQCQEVQAQLDQVTERLEQFQSLSQHQSEDIREEILALFQDQAQAKNIVNQNQLTIERLTQRLPQVIDQIDAIQLEIDKINSQKKDYESDAKRIEQQQSEIQSNQTDIDQQVTKLHWQQEQLTKQLQEAENLRYRKEQQYQHALDQQHNYAGYYGGVRAVMNERHVLTGIEGTVADLIRVAEQFDLAISTALGSSMQSIVVQDNRAARKAIQYLTQQKAGRATFLPRTNIKPKYVSKSHLAQIENQPGYIGIASELIHVEPANRIIAEHLLGGTVIANSLKEAQKLAQSTRHQVKIVTLDGDVLMPGGSVTGGKSQRQSESMLSRQNQIDKLAKELAGLEENVVKLNQQKHTLSKKYQQSMTQQSEYQLKNRQIVEQSNEVHRLIKEQETMLLQKQNQLAIQQDLRQDIEEELVTYQEEVTKAQGQLEQVEQTLESQQALLKQLQFDEGEKQAHLKQLNQQSQSLHTKLAVLEVEVKQLVERIKTMQLQQAEGHANKEASVKQQQVHRNQQSDYAEQIEQLQTKIQQLDALLKEDEQQLEKYKQQKVDQQAQLETLEVEREEVVKIQQKMFQKQVQVETQIEQHQTTIDQHLNHLNEEYQLTYEMAKELIEEQVVNIPEDLSDQVKRLRQQIHRLGPINLQAIDDWDELSARYNNLTHQRDDLLMAMEQLTQTMQEMDHEVVTRFAQSFEEIDRQFQKTFQKLFAGGHASLQLTQPDDLLTTGVDIIAQPPGKKKQSLALLSGGERALTAIALLFAILEVKPVPFVILDEVEAALDDANVVRYGSYIREFTHDTQFIVVTHRQGTMESADRLYGVTMEKSGVSKLATVTLDHRDSE</sequence>
<evidence type="ECO:0000313" key="10">
    <source>
        <dbReference type="EMBL" id="PKY90415.1"/>
    </source>
</evidence>
<dbReference type="InterPro" id="IPR010935">
    <property type="entry name" value="SMC_hinge"/>
</dbReference>
<evidence type="ECO:0000259" key="9">
    <source>
        <dbReference type="SMART" id="SM00968"/>
    </source>
</evidence>
<feature type="region of interest" description="Disordered" evidence="8">
    <location>
        <begin position="841"/>
        <end position="863"/>
    </location>
</feature>
<dbReference type="SUPFAM" id="SSF75553">
    <property type="entry name" value="Smc hinge domain"/>
    <property type="match status" value="1"/>
</dbReference>
<dbReference type="InterPro" id="IPR036277">
    <property type="entry name" value="SMC_hinge_sf"/>
</dbReference>
<dbReference type="AlphaFoldDB" id="A0A2I1K4D7"/>
<dbReference type="InterPro" id="IPR027417">
    <property type="entry name" value="P-loop_NTPase"/>
</dbReference>
<dbReference type="SUPFAM" id="SSF52540">
    <property type="entry name" value="P-loop containing nucleoside triphosphate hydrolases"/>
    <property type="match status" value="1"/>
</dbReference>
<dbReference type="SMART" id="SM00968">
    <property type="entry name" value="SMC_hinge"/>
    <property type="match status" value="1"/>
</dbReference>
<feature type="coiled-coil region" evidence="7">
    <location>
        <begin position="672"/>
        <end position="706"/>
    </location>
</feature>
<dbReference type="FunFam" id="3.40.50.300:FF:000984">
    <property type="entry name" value="Chromosome partition protein Smc"/>
    <property type="match status" value="1"/>
</dbReference>
<dbReference type="Pfam" id="PF06470">
    <property type="entry name" value="SMC_hinge"/>
    <property type="match status" value="1"/>
</dbReference>
<keyword evidence="6 7" id="KW-0238">DNA-binding</keyword>
<keyword evidence="3 7" id="KW-0547">Nucleotide-binding</keyword>
<feature type="coiled-coil region" evidence="7">
    <location>
        <begin position="1003"/>
        <end position="1030"/>
    </location>
</feature>
<feature type="coiled-coil region" evidence="7">
    <location>
        <begin position="406"/>
        <end position="496"/>
    </location>
</feature>
<evidence type="ECO:0000256" key="4">
    <source>
        <dbReference type="ARBA" id="ARBA00022840"/>
    </source>
</evidence>
<evidence type="ECO:0000256" key="1">
    <source>
        <dbReference type="ARBA" id="ARBA00004496"/>
    </source>
</evidence>
<dbReference type="GO" id="GO:0005737">
    <property type="term" value="C:cytoplasm"/>
    <property type="evidence" value="ECO:0007669"/>
    <property type="project" value="UniProtKB-SubCell"/>
</dbReference>
<dbReference type="RefSeq" id="WP_101953864.1">
    <property type="nucleotide sequence ID" value="NZ_PKHE01000003.1"/>
</dbReference>
<evidence type="ECO:0000256" key="8">
    <source>
        <dbReference type="SAM" id="MobiDB-lite"/>
    </source>
</evidence>
<dbReference type="GO" id="GO:0007062">
    <property type="term" value="P:sister chromatid cohesion"/>
    <property type="evidence" value="ECO:0007669"/>
    <property type="project" value="InterPro"/>
</dbReference>
<protein>
    <recommendedName>
        <fullName evidence="7">Chromosome partition protein Smc</fullName>
    </recommendedName>
</protein>
<dbReference type="GO" id="GO:0006260">
    <property type="term" value="P:DNA replication"/>
    <property type="evidence" value="ECO:0007669"/>
    <property type="project" value="UniProtKB-UniRule"/>
</dbReference>
<keyword evidence="5 7" id="KW-0175">Coiled coil</keyword>
<dbReference type="PIRSF" id="PIRSF005719">
    <property type="entry name" value="SMC"/>
    <property type="match status" value="1"/>
</dbReference>
<feature type="binding site" evidence="7">
    <location>
        <begin position="32"/>
        <end position="39"/>
    </location>
    <ligand>
        <name>ATP</name>
        <dbReference type="ChEBI" id="CHEBI:30616"/>
    </ligand>
</feature>
<comment type="similarity">
    <text evidence="7">Belongs to the SMC family.</text>
</comment>
<dbReference type="GO" id="GO:0030261">
    <property type="term" value="P:chromosome condensation"/>
    <property type="evidence" value="ECO:0007669"/>
    <property type="project" value="InterPro"/>
</dbReference>
<dbReference type="InterPro" id="IPR011890">
    <property type="entry name" value="SMC_prok"/>
</dbReference>
<dbReference type="GO" id="GO:0005524">
    <property type="term" value="F:ATP binding"/>
    <property type="evidence" value="ECO:0007669"/>
    <property type="project" value="UniProtKB-UniRule"/>
</dbReference>
<dbReference type="Proteomes" id="UP000234384">
    <property type="component" value="Unassembled WGS sequence"/>
</dbReference>
<reference evidence="10 11" key="1">
    <citation type="submission" date="2017-12" db="EMBL/GenBank/DDBJ databases">
        <title>Phylogenetic diversity of female urinary microbiome.</title>
        <authorList>
            <person name="Thomas-White K."/>
            <person name="Wolfe A.J."/>
        </authorList>
    </citation>
    <scope>NUCLEOTIDE SEQUENCE [LARGE SCALE GENOMIC DNA]</scope>
    <source>
        <strain evidence="10 11">UMB0898</strain>
    </source>
</reference>
<gene>
    <name evidence="7 10" type="primary">smc</name>
    <name evidence="10" type="ORF">CYJ57_01965</name>
</gene>
<dbReference type="PANTHER" id="PTHR43977">
    <property type="entry name" value="STRUCTURAL MAINTENANCE OF CHROMOSOMES PROTEIN 3"/>
    <property type="match status" value="1"/>
</dbReference>
<keyword evidence="4 7" id="KW-0067">ATP-binding</keyword>
<proteinExistence type="inferred from homology"/>
<keyword evidence="2 7" id="KW-0963">Cytoplasm</keyword>
<dbReference type="GO" id="GO:0005694">
    <property type="term" value="C:chromosome"/>
    <property type="evidence" value="ECO:0007669"/>
    <property type="project" value="InterPro"/>
</dbReference>
<dbReference type="Pfam" id="PF02463">
    <property type="entry name" value="SMC_N"/>
    <property type="match status" value="1"/>
</dbReference>
<dbReference type="OrthoDB" id="9808768at2"/>
<name>A0A2I1K4D7_9LACT</name>
<comment type="domain">
    <text evidence="7">Contains large globular domains required for ATP hydrolysis at each terminus and a third globular domain forming a flexible hinge near the middle of the molecule. These domains are separated by coiled-coil structures.</text>
</comment>
<feature type="coiled-coil region" evidence="7">
    <location>
        <begin position="227"/>
        <end position="261"/>
    </location>
</feature>
<evidence type="ECO:0000256" key="7">
    <source>
        <dbReference type="HAMAP-Rule" id="MF_01894"/>
    </source>
</evidence>
<feature type="coiled-coil region" evidence="7">
    <location>
        <begin position="315"/>
        <end position="373"/>
    </location>
</feature>
<evidence type="ECO:0000256" key="6">
    <source>
        <dbReference type="ARBA" id="ARBA00023125"/>
    </source>
</evidence>
<dbReference type="InterPro" id="IPR003395">
    <property type="entry name" value="RecF/RecN/SMC_N"/>
</dbReference>
<dbReference type="Gene3D" id="1.20.1060.20">
    <property type="match status" value="1"/>
</dbReference>
<dbReference type="FunFam" id="3.40.50.300:FF:000901">
    <property type="entry name" value="Chromosome partition protein Smc"/>
    <property type="match status" value="1"/>
</dbReference>
<dbReference type="GO" id="GO:0016887">
    <property type="term" value="F:ATP hydrolysis activity"/>
    <property type="evidence" value="ECO:0007669"/>
    <property type="project" value="InterPro"/>
</dbReference>
<dbReference type="GO" id="GO:0003677">
    <property type="term" value="F:DNA binding"/>
    <property type="evidence" value="ECO:0007669"/>
    <property type="project" value="UniProtKB-UniRule"/>
</dbReference>
<dbReference type="HAMAP" id="MF_01894">
    <property type="entry name" value="Smc_prok"/>
    <property type="match status" value="1"/>
</dbReference>
<comment type="function">
    <text evidence="7">Required for chromosome condensation and partitioning.</text>
</comment>
<dbReference type="EMBL" id="PKHE01000003">
    <property type="protein sequence ID" value="PKY90415.1"/>
    <property type="molecule type" value="Genomic_DNA"/>
</dbReference>
<evidence type="ECO:0000313" key="11">
    <source>
        <dbReference type="Proteomes" id="UP000234384"/>
    </source>
</evidence>
<dbReference type="Gene3D" id="3.30.70.1620">
    <property type="match status" value="1"/>
</dbReference>
<comment type="subcellular location">
    <subcellularLocation>
        <location evidence="1 7">Cytoplasm</location>
    </subcellularLocation>
</comment>
<dbReference type="Gene3D" id="3.40.50.300">
    <property type="entry name" value="P-loop containing nucleotide triphosphate hydrolases"/>
    <property type="match status" value="2"/>
</dbReference>
<organism evidence="10 11">
    <name type="scientific">Falseniella ignava</name>
    <dbReference type="NCBI Taxonomy" id="137730"/>
    <lineage>
        <taxon>Bacteria</taxon>
        <taxon>Bacillati</taxon>
        <taxon>Bacillota</taxon>
        <taxon>Bacilli</taxon>
        <taxon>Lactobacillales</taxon>
        <taxon>Aerococcaceae</taxon>
        <taxon>Falseniella</taxon>
    </lineage>
</organism>
<dbReference type="GO" id="GO:0007059">
    <property type="term" value="P:chromosome segregation"/>
    <property type="evidence" value="ECO:0007669"/>
    <property type="project" value="UniProtKB-UniRule"/>
</dbReference>
<evidence type="ECO:0000256" key="3">
    <source>
        <dbReference type="ARBA" id="ARBA00022741"/>
    </source>
</evidence>
<comment type="caution">
    <text evidence="10">The sequence shown here is derived from an EMBL/GenBank/DDBJ whole genome shotgun (WGS) entry which is preliminary data.</text>
</comment>
<dbReference type="NCBIfam" id="TIGR02168">
    <property type="entry name" value="SMC_prok_B"/>
    <property type="match status" value="1"/>
</dbReference>
<dbReference type="CDD" id="cd03278">
    <property type="entry name" value="ABC_SMC_barmotin"/>
    <property type="match status" value="1"/>
</dbReference>
<feature type="compositionally biased region" description="Polar residues" evidence="8">
    <location>
        <begin position="851"/>
        <end position="863"/>
    </location>
</feature>
<feature type="coiled-coil region" evidence="7">
    <location>
        <begin position="167"/>
        <end position="201"/>
    </location>
</feature>
<evidence type="ECO:0000256" key="2">
    <source>
        <dbReference type="ARBA" id="ARBA00022490"/>
    </source>
</evidence>
<feature type="domain" description="SMC hinge" evidence="9">
    <location>
        <begin position="518"/>
        <end position="637"/>
    </location>
</feature>